<evidence type="ECO:0000256" key="3">
    <source>
        <dbReference type="SAM" id="Coils"/>
    </source>
</evidence>
<dbReference type="GO" id="GO:0005886">
    <property type="term" value="C:plasma membrane"/>
    <property type="evidence" value="ECO:0007669"/>
    <property type="project" value="TreeGrafter"/>
</dbReference>
<evidence type="ECO:0000256" key="2">
    <source>
        <dbReference type="ARBA" id="ARBA00034247"/>
    </source>
</evidence>
<reference evidence="5" key="1">
    <citation type="submission" date="2023-02" db="EMBL/GenBank/DDBJ databases">
        <title>Genome sequence of Hyphococcus flavus.</title>
        <authorList>
            <person name="Rong J.-C."/>
            <person name="Zhao Q."/>
            <person name="Yi M."/>
            <person name="Wu J.-Y."/>
        </authorList>
    </citation>
    <scope>NUCLEOTIDE SEQUENCE</scope>
    <source>
        <strain evidence="5">MCCC 1K03223</strain>
    </source>
</reference>
<evidence type="ECO:0000256" key="1">
    <source>
        <dbReference type="ARBA" id="ARBA00012528"/>
    </source>
</evidence>
<dbReference type="InterPro" id="IPR043128">
    <property type="entry name" value="Rev_trsase/Diguanyl_cyclase"/>
</dbReference>
<dbReference type="GO" id="GO:1902201">
    <property type="term" value="P:negative regulation of bacterial-type flagellum-dependent cell motility"/>
    <property type="evidence" value="ECO:0007669"/>
    <property type="project" value="TreeGrafter"/>
</dbReference>
<dbReference type="SMART" id="SM00267">
    <property type="entry name" value="GGDEF"/>
    <property type="match status" value="1"/>
</dbReference>
<dbReference type="CDD" id="cd01949">
    <property type="entry name" value="GGDEF"/>
    <property type="match status" value="1"/>
</dbReference>
<gene>
    <name evidence="5" type="ORF">PUV54_01090</name>
</gene>
<dbReference type="EMBL" id="CP118166">
    <property type="protein sequence ID" value="WDI31780.1"/>
    <property type="molecule type" value="Genomic_DNA"/>
</dbReference>
<dbReference type="AlphaFoldDB" id="A0AAF0CBT4"/>
<dbReference type="RefSeq" id="WP_274493667.1">
    <property type="nucleotide sequence ID" value="NZ_CP118166.1"/>
</dbReference>
<dbReference type="InterPro" id="IPR050469">
    <property type="entry name" value="Diguanylate_Cyclase"/>
</dbReference>
<dbReference type="NCBIfam" id="TIGR00254">
    <property type="entry name" value="GGDEF"/>
    <property type="match status" value="1"/>
</dbReference>
<dbReference type="FunFam" id="3.30.70.270:FF:000001">
    <property type="entry name" value="Diguanylate cyclase domain protein"/>
    <property type="match status" value="1"/>
</dbReference>
<dbReference type="InterPro" id="IPR029787">
    <property type="entry name" value="Nucleotide_cyclase"/>
</dbReference>
<evidence type="ECO:0000313" key="5">
    <source>
        <dbReference type="EMBL" id="WDI31780.1"/>
    </source>
</evidence>
<dbReference type="KEGG" id="hfl:PUV54_01090"/>
<dbReference type="PROSITE" id="PS50887">
    <property type="entry name" value="GGDEF"/>
    <property type="match status" value="1"/>
</dbReference>
<name>A0AAF0CBT4_9PROT</name>
<evidence type="ECO:0000259" key="4">
    <source>
        <dbReference type="PROSITE" id="PS50887"/>
    </source>
</evidence>
<feature type="coiled-coil region" evidence="3">
    <location>
        <begin position="134"/>
        <end position="175"/>
    </location>
</feature>
<evidence type="ECO:0000313" key="6">
    <source>
        <dbReference type="Proteomes" id="UP001214043"/>
    </source>
</evidence>
<comment type="catalytic activity">
    <reaction evidence="2">
        <text>2 GTP = 3',3'-c-di-GMP + 2 diphosphate</text>
        <dbReference type="Rhea" id="RHEA:24898"/>
        <dbReference type="ChEBI" id="CHEBI:33019"/>
        <dbReference type="ChEBI" id="CHEBI:37565"/>
        <dbReference type="ChEBI" id="CHEBI:58805"/>
        <dbReference type="EC" id="2.7.7.65"/>
    </reaction>
</comment>
<dbReference type="InterPro" id="IPR000160">
    <property type="entry name" value="GGDEF_dom"/>
</dbReference>
<sequence>MALDTETSHRYAEITLGALKQSGLSSTPDNYELWYAHVEGGNAALSSAIQKATDKDGKLSQEKADRLYKEFIQHAELSHDMMKLVARFHEEVSDLYDVVEQGGENATGHSEKLTSISDQLTAAASDTPNVGDLLESILNVAKTMRAENEALESRLAESASEVSALQRDVEAIQAEAMRDALTGVANRATFDRSLVVHMQEALDEEEPLALLLGDIDHFKNFNDTWGHQTGDQVLRLVADVMNNNVKGQDLLARYGGEEFAVVLPGTSLANAKMLANRIREAVQSRRLKKRRTNEDLGVITMSIGVATLNENDSSESLIERADQCLYAAKHAGRNCVIGEEELSQKQADKGVA</sequence>
<keyword evidence="6" id="KW-1185">Reference proteome</keyword>
<dbReference type="SUPFAM" id="SSF55073">
    <property type="entry name" value="Nucleotide cyclase"/>
    <property type="match status" value="1"/>
</dbReference>
<protein>
    <recommendedName>
        <fullName evidence="1">diguanylate cyclase</fullName>
        <ecNumber evidence="1">2.7.7.65</ecNumber>
    </recommendedName>
</protein>
<dbReference type="Pfam" id="PF00990">
    <property type="entry name" value="GGDEF"/>
    <property type="match status" value="1"/>
</dbReference>
<dbReference type="GO" id="GO:0043709">
    <property type="term" value="P:cell adhesion involved in single-species biofilm formation"/>
    <property type="evidence" value="ECO:0007669"/>
    <property type="project" value="TreeGrafter"/>
</dbReference>
<organism evidence="5 6">
    <name type="scientific">Hyphococcus flavus</name>
    <dbReference type="NCBI Taxonomy" id="1866326"/>
    <lineage>
        <taxon>Bacteria</taxon>
        <taxon>Pseudomonadati</taxon>
        <taxon>Pseudomonadota</taxon>
        <taxon>Alphaproteobacteria</taxon>
        <taxon>Parvularculales</taxon>
        <taxon>Parvularculaceae</taxon>
        <taxon>Hyphococcus</taxon>
    </lineage>
</organism>
<dbReference type="PANTHER" id="PTHR45138:SF9">
    <property type="entry name" value="DIGUANYLATE CYCLASE DGCM-RELATED"/>
    <property type="match status" value="1"/>
</dbReference>
<dbReference type="EC" id="2.7.7.65" evidence="1"/>
<dbReference type="PANTHER" id="PTHR45138">
    <property type="entry name" value="REGULATORY COMPONENTS OF SENSORY TRANSDUCTION SYSTEM"/>
    <property type="match status" value="1"/>
</dbReference>
<feature type="domain" description="GGDEF" evidence="4">
    <location>
        <begin position="206"/>
        <end position="341"/>
    </location>
</feature>
<dbReference type="Proteomes" id="UP001214043">
    <property type="component" value="Chromosome"/>
</dbReference>
<accession>A0AAF0CBT4</accession>
<dbReference type="Gene3D" id="3.30.70.270">
    <property type="match status" value="1"/>
</dbReference>
<keyword evidence="3" id="KW-0175">Coiled coil</keyword>
<dbReference type="GO" id="GO:0052621">
    <property type="term" value="F:diguanylate cyclase activity"/>
    <property type="evidence" value="ECO:0007669"/>
    <property type="project" value="UniProtKB-EC"/>
</dbReference>
<proteinExistence type="predicted"/>